<proteinExistence type="predicted"/>
<dbReference type="PANTHER" id="PTHR48154:SF1">
    <property type="entry name" value="PROTEIN, PUTATIVE-RELATED"/>
    <property type="match status" value="1"/>
</dbReference>
<dbReference type="Proteomes" id="UP001058974">
    <property type="component" value="Chromosome 7"/>
</dbReference>
<accession>A0A9D4VVH2</accession>
<name>A0A9D4VVH2_PEA</name>
<evidence type="ECO:0000256" key="1">
    <source>
        <dbReference type="SAM" id="Coils"/>
    </source>
</evidence>
<reference evidence="3 4" key="1">
    <citation type="journal article" date="2022" name="Nat. Genet.">
        <title>Improved pea reference genome and pan-genome highlight genomic features and evolutionary characteristics.</title>
        <authorList>
            <person name="Yang T."/>
            <person name="Liu R."/>
            <person name="Luo Y."/>
            <person name="Hu S."/>
            <person name="Wang D."/>
            <person name="Wang C."/>
            <person name="Pandey M.K."/>
            <person name="Ge S."/>
            <person name="Xu Q."/>
            <person name="Li N."/>
            <person name="Li G."/>
            <person name="Huang Y."/>
            <person name="Saxena R.K."/>
            <person name="Ji Y."/>
            <person name="Li M."/>
            <person name="Yan X."/>
            <person name="He Y."/>
            <person name="Liu Y."/>
            <person name="Wang X."/>
            <person name="Xiang C."/>
            <person name="Varshney R.K."/>
            <person name="Ding H."/>
            <person name="Gao S."/>
            <person name="Zong X."/>
        </authorList>
    </citation>
    <scope>NUCLEOTIDE SEQUENCE [LARGE SCALE GENOMIC DNA]</scope>
    <source>
        <strain evidence="3 4">cv. Zhongwan 6</strain>
    </source>
</reference>
<comment type="caution">
    <text evidence="3">The sequence shown here is derived from an EMBL/GenBank/DDBJ whole genome shotgun (WGS) entry which is preliminary data.</text>
</comment>
<keyword evidence="1" id="KW-0175">Coiled coil</keyword>
<dbReference type="InterPro" id="IPR056647">
    <property type="entry name" value="DUF7745"/>
</dbReference>
<evidence type="ECO:0000259" key="2">
    <source>
        <dbReference type="Pfam" id="PF24924"/>
    </source>
</evidence>
<organism evidence="3 4">
    <name type="scientific">Pisum sativum</name>
    <name type="common">Garden pea</name>
    <name type="synonym">Lathyrus oleraceus</name>
    <dbReference type="NCBI Taxonomy" id="3888"/>
    <lineage>
        <taxon>Eukaryota</taxon>
        <taxon>Viridiplantae</taxon>
        <taxon>Streptophyta</taxon>
        <taxon>Embryophyta</taxon>
        <taxon>Tracheophyta</taxon>
        <taxon>Spermatophyta</taxon>
        <taxon>Magnoliopsida</taxon>
        <taxon>eudicotyledons</taxon>
        <taxon>Gunneridae</taxon>
        <taxon>Pentapetalae</taxon>
        <taxon>rosids</taxon>
        <taxon>fabids</taxon>
        <taxon>Fabales</taxon>
        <taxon>Fabaceae</taxon>
        <taxon>Papilionoideae</taxon>
        <taxon>50 kb inversion clade</taxon>
        <taxon>NPAAA clade</taxon>
        <taxon>Hologalegina</taxon>
        <taxon>IRL clade</taxon>
        <taxon>Fabeae</taxon>
        <taxon>Lathyrus</taxon>
    </lineage>
</organism>
<evidence type="ECO:0000313" key="3">
    <source>
        <dbReference type="EMBL" id="KAI5390960.1"/>
    </source>
</evidence>
<dbReference type="Gramene" id="Psat07G0599600-T1">
    <property type="protein sequence ID" value="KAI5390960.1"/>
    <property type="gene ID" value="KIW84_075996"/>
</dbReference>
<feature type="domain" description="DUF7745" evidence="2">
    <location>
        <begin position="8"/>
        <end position="177"/>
    </location>
</feature>
<dbReference type="AlphaFoldDB" id="A0A9D4VVH2"/>
<dbReference type="EMBL" id="JAMSHJ010000007">
    <property type="protein sequence ID" value="KAI5390960.1"/>
    <property type="molecule type" value="Genomic_DNA"/>
</dbReference>
<feature type="coiled-coil region" evidence="1">
    <location>
        <begin position="322"/>
        <end position="405"/>
    </location>
</feature>
<evidence type="ECO:0000313" key="4">
    <source>
        <dbReference type="Proteomes" id="UP001058974"/>
    </source>
</evidence>
<gene>
    <name evidence="3" type="ORF">KIW84_075996</name>
</gene>
<keyword evidence="4" id="KW-1185">Reference proteome</keyword>
<dbReference type="PANTHER" id="PTHR48154">
    <property type="entry name" value="PROTEIN, PUTATIVE-RELATED"/>
    <property type="match status" value="1"/>
</dbReference>
<sequence>MHPVYIINFGKNYGNLLSILNQQVDHTALITLAQFYDLPLRCFTFQDFHIAPTLEEFERLVRIPMKDKSLFEGTDESLPLEVIASALHMDEKEAKDNLETKGNTKGFSLSFLLERAHTLLKAESWDACYSAIALAIYGIVLFPNIDGFVDMTAICVFLTGNPVPTLLADVYYHISHRLGSLRSEDLSWYSKEYINADIIFSCGDFPNLPLIGTQGCVNANPVLSLRQLGYPMEGPPEANSLEAFLLLDFGVENPSLFQRIKEAWKNINRKGKAELGRANGITKEPYFQWVKERVQIIKMPFVIRTPIPLPEPKLTHVPIEEMEELKTTMAKLEKENEELQIKLQQTINEKNNMKWELERKEAQLQSHVEKFNKEEHKRKKIKVGLEKADHCLDTLKGQLRQAQKECQDNERWWHLATKENKTIRDTLGAQIKELTNSVCQEKAEVDQERRLKKIDTEASRVSPMLESLRQDSSIWLKERDYVIEDYESFKKTISFLQGDRDKFRAKLDGLVGFCNWAAKEFPWRLRDAVEELKEDSTPPAIINFVLLCKGLLKRFNEELEELQARKPAV</sequence>
<protein>
    <recommendedName>
        <fullName evidence="2">DUF7745 domain-containing protein</fullName>
    </recommendedName>
</protein>
<dbReference type="Pfam" id="PF24924">
    <property type="entry name" value="DUF7745"/>
    <property type="match status" value="1"/>
</dbReference>